<protein>
    <recommendedName>
        <fullName evidence="1">Putative Se/S carrier protein-like domain-containing protein</fullName>
    </recommendedName>
</protein>
<organism evidence="2 3">
    <name type="scientific">Gottschalkia purinilytica</name>
    <name type="common">Clostridium purinilyticum</name>
    <dbReference type="NCBI Taxonomy" id="1503"/>
    <lineage>
        <taxon>Bacteria</taxon>
        <taxon>Bacillati</taxon>
        <taxon>Bacillota</taxon>
        <taxon>Tissierellia</taxon>
        <taxon>Tissierellales</taxon>
        <taxon>Gottschalkiaceae</taxon>
        <taxon>Gottschalkia</taxon>
    </lineage>
</organism>
<dbReference type="EMBL" id="LGSS01000023">
    <property type="protein sequence ID" value="KNF07132.1"/>
    <property type="molecule type" value="Genomic_DNA"/>
</dbReference>
<accession>A0A0L0W6L6</accession>
<dbReference type="AlphaFoldDB" id="A0A0L0W6L6"/>
<dbReference type="STRING" id="1503.CLPU_23c00150"/>
<reference evidence="3" key="1">
    <citation type="submission" date="2015-07" db="EMBL/GenBank/DDBJ databases">
        <title>Draft genome sequence of the purine-degrading Gottschalkia purinilyticum DSM 1384 (formerly Clostridium purinilyticum).</title>
        <authorList>
            <person name="Poehlein A."/>
            <person name="Schiel-Bengelsdorf B."/>
            <person name="Bengelsdorf F.R."/>
            <person name="Daniel R."/>
            <person name="Duerre P."/>
        </authorList>
    </citation>
    <scope>NUCLEOTIDE SEQUENCE [LARGE SCALE GENOMIC DNA]</scope>
    <source>
        <strain evidence="3">DSM 1384</strain>
    </source>
</reference>
<keyword evidence="3" id="KW-1185">Reference proteome</keyword>
<comment type="caution">
    <text evidence="2">The sequence shown here is derived from an EMBL/GenBank/DDBJ whole genome shotgun (WGS) entry which is preliminary data.</text>
</comment>
<evidence type="ECO:0000259" key="1">
    <source>
        <dbReference type="Pfam" id="PF11823"/>
    </source>
</evidence>
<proteinExistence type="predicted"/>
<name>A0A0L0W6L6_GOTPU</name>
<dbReference type="RefSeq" id="WP_050378784.1">
    <property type="nucleotide sequence ID" value="NZ_LGSS01000023.1"/>
</dbReference>
<dbReference type="Pfam" id="PF11823">
    <property type="entry name" value="Se_S_carrier"/>
    <property type="match status" value="1"/>
</dbReference>
<evidence type="ECO:0000313" key="3">
    <source>
        <dbReference type="Proteomes" id="UP000037267"/>
    </source>
</evidence>
<dbReference type="PATRIC" id="fig|1503.3.peg.1386"/>
<dbReference type="OrthoDB" id="3192849at2"/>
<dbReference type="Proteomes" id="UP000037267">
    <property type="component" value="Unassembled WGS sequence"/>
</dbReference>
<dbReference type="InterPro" id="IPR021778">
    <property type="entry name" value="Se/S_carrier-like"/>
</dbReference>
<feature type="domain" description="Putative Se/S carrier protein-like" evidence="1">
    <location>
        <begin position="7"/>
        <end position="74"/>
    </location>
</feature>
<sequence>MREEKFYVISFDSTHHAIKGEKILKDSGYNIRVIPTPREVTASCGLSIKFDKKDLEKVQTIIGKNELSIKGIFEIGKYEKGRLANKID</sequence>
<evidence type="ECO:0000313" key="2">
    <source>
        <dbReference type="EMBL" id="KNF07132.1"/>
    </source>
</evidence>
<gene>
    <name evidence="2" type="ORF">CLPU_23c00150</name>
</gene>